<gene>
    <name evidence="7" type="ORF">HGM15179_014098</name>
</gene>
<keyword evidence="5" id="KW-0966">Cell projection</keyword>
<keyword evidence="8" id="KW-1185">Reference proteome</keyword>
<dbReference type="GO" id="GO:0005930">
    <property type="term" value="C:axoneme"/>
    <property type="evidence" value="ECO:0007669"/>
    <property type="project" value="TreeGrafter"/>
</dbReference>
<dbReference type="InterPro" id="IPR013783">
    <property type="entry name" value="Ig-like_fold"/>
</dbReference>
<evidence type="ECO:0000256" key="5">
    <source>
        <dbReference type="ARBA" id="ARBA00023273"/>
    </source>
</evidence>
<dbReference type="OrthoDB" id="9218362at2759"/>
<evidence type="ECO:0000256" key="1">
    <source>
        <dbReference type="ARBA" id="ARBA00004138"/>
    </source>
</evidence>
<dbReference type="PANTHER" id="PTHR23053">
    <property type="entry name" value="DLEC1 DELETED IN LUNG AND ESOPHAGEAL CANCER 1"/>
    <property type="match status" value="1"/>
</dbReference>
<dbReference type="PANTHER" id="PTHR23053:SF0">
    <property type="entry name" value="HYDROCEPHALUS-INDUCING PROTEIN HOMOLOG"/>
    <property type="match status" value="1"/>
</dbReference>
<comment type="subcellular location">
    <subcellularLocation>
        <location evidence="1">Cell projection</location>
        <location evidence="1">Cilium</location>
    </subcellularLocation>
    <subcellularLocation>
        <location evidence="2">Cytoplasm</location>
    </subcellularLocation>
</comment>
<proteinExistence type="predicted"/>
<dbReference type="InterPro" id="IPR033305">
    <property type="entry name" value="Hydin-like"/>
</dbReference>
<dbReference type="EMBL" id="SWJQ01000548">
    <property type="protein sequence ID" value="TRZ13016.1"/>
    <property type="molecule type" value="Genomic_DNA"/>
</dbReference>
<evidence type="ECO:0000313" key="7">
    <source>
        <dbReference type="EMBL" id="TRZ13016.1"/>
    </source>
</evidence>
<keyword evidence="4" id="KW-0969">Cilium</keyword>
<evidence type="ECO:0000256" key="2">
    <source>
        <dbReference type="ARBA" id="ARBA00004496"/>
    </source>
</evidence>
<dbReference type="Pfam" id="PF22544">
    <property type="entry name" value="HYDIN_VesB_CFA65-like_Ig"/>
    <property type="match status" value="1"/>
</dbReference>
<dbReference type="GO" id="GO:0003341">
    <property type="term" value="P:cilium movement"/>
    <property type="evidence" value="ECO:0007669"/>
    <property type="project" value="TreeGrafter"/>
</dbReference>
<protein>
    <recommendedName>
        <fullName evidence="6">HYDIN/VesB/CFA65-like Ig-like domain-containing protein</fullName>
    </recommendedName>
</protein>
<dbReference type="GO" id="GO:1904158">
    <property type="term" value="P:axonemal central apparatus assembly"/>
    <property type="evidence" value="ECO:0007669"/>
    <property type="project" value="TreeGrafter"/>
</dbReference>
<feature type="domain" description="HYDIN/VesB/CFA65-like Ig-like" evidence="6">
    <location>
        <begin position="232"/>
        <end position="287"/>
    </location>
</feature>
<organism evidence="7 8">
    <name type="scientific">Zosterops borbonicus</name>
    <dbReference type="NCBI Taxonomy" id="364589"/>
    <lineage>
        <taxon>Eukaryota</taxon>
        <taxon>Metazoa</taxon>
        <taxon>Chordata</taxon>
        <taxon>Craniata</taxon>
        <taxon>Vertebrata</taxon>
        <taxon>Euteleostomi</taxon>
        <taxon>Archelosauria</taxon>
        <taxon>Archosauria</taxon>
        <taxon>Dinosauria</taxon>
        <taxon>Saurischia</taxon>
        <taxon>Theropoda</taxon>
        <taxon>Coelurosauria</taxon>
        <taxon>Aves</taxon>
        <taxon>Neognathae</taxon>
        <taxon>Neoaves</taxon>
        <taxon>Telluraves</taxon>
        <taxon>Australaves</taxon>
        <taxon>Passeriformes</taxon>
        <taxon>Sylvioidea</taxon>
        <taxon>Zosteropidae</taxon>
        <taxon>Zosterops</taxon>
    </lineage>
</organism>
<name>A0A8K1G7J7_9PASS</name>
<reference evidence="7" key="1">
    <citation type="submission" date="2019-04" db="EMBL/GenBank/DDBJ databases">
        <title>Genome assembly of Zosterops borbonicus 15179.</title>
        <authorList>
            <person name="Leroy T."/>
            <person name="Anselmetti Y."/>
            <person name="Tilak M.-K."/>
            <person name="Nabholz B."/>
        </authorList>
    </citation>
    <scope>NUCLEOTIDE SEQUENCE</scope>
    <source>
        <strain evidence="7">HGM_15179</strain>
        <tissue evidence="7">Muscle</tissue>
    </source>
</reference>
<comment type="caution">
    <text evidence="7">The sequence shown here is derived from an EMBL/GenBank/DDBJ whole genome shotgun (WGS) entry which is preliminary data.</text>
</comment>
<dbReference type="Gene3D" id="2.60.40.10">
    <property type="entry name" value="Immunoglobulins"/>
    <property type="match status" value="1"/>
</dbReference>
<sequence length="365" mass="40741">MSLTTKQRLTRAKKLTLPQIVQPQNKCETSHHKVPHLVKVTLQSSPYFQLAASNDWGGHHKVPLGLYTTVRILFTPGQNKDYFHQLLCTTEREECQFIVPIWAIGAQAILDFPDQLDFSECPVKCSTQKTAGFGRLFATLDYFHQLLCTTEREECQFIVPIWAIGAQAILDFPDQLDFSECPVKCSTQKTAGFGRLFATLWLVFSLLTQVSRSELDCKSDNIPASPPRDLISQCCSPFTVILAMVTLGVSNTMQVTVGFQPLKTGVHSMSLVMHYDTDEDTHTSLHGRPVDVPISLDRNTVTVEKTYTILSNAQLCSSNLSDIIARFQWKAADTRRGGSAEAEIWCRDSDSEEAAKTCNPGGYPR</sequence>
<dbReference type="AlphaFoldDB" id="A0A8K1G7J7"/>
<dbReference type="Proteomes" id="UP000796761">
    <property type="component" value="Unassembled WGS sequence"/>
</dbReference>
<keyword evidence="3" id="KW-0963">Cytoplasm</keyword>
<evidence type="ECO:0000313" key="8">
    <source>
        <dbReference type="Proteomes" id="UP000796761"/>
    </source>
</evidence>
<evidence type="ECO:0000256" key="3">
    <source>
        <dbReference type="ARBA" id="ARBA00022490"/>
    </source>
</evidence>
<evidence type="ECO:0000256" key="4">
    <source>
        <dbReference type="ARBA" id="ARBA00023069"/>
    </source>
</evidence>
<dbReference type="InterPro" id="IPR053879">
    <property type="entry name" value="HYDIN_VesB_CFA65-like_Ig"/>
</dbReference>
<accession>A0A8K1G7J7</accession>
<evidence type="ECO:0000259" key="6">
    <source>
        <dbReference type="Pfam" id="PF22544"/>
    </source>
</evidence>